<proteinExistence type="predicted"/>
<feature type="signal peptide" evidence="1">
    <location>
        <begin position="1"/>
        <end position="25"/>
    </location>
</feature>
<dbReference type="AlphaFoldDB" id="A0A242MYX7"/>
<comment type="caution">
    <text evidence="2">The sequence shown here is derived from an EMBL/GenBank/DDBJ whole genome shotgun (WGS) entry which is preliminary data.</text>
</comment>
<dbReference type="RefSeq" id="WP_236873373.1">
    <property type="nucleotide sequence ID" value="NZ_MSRG01000007.1"/>
</dbReference>
<feature type="chain" id="PRO_5012534763" description="Lipoprotein" evidence="1">
    <location>
        <begin position="26"/>
        <end position="88"/>
    </location>
</feature>
<sequence>MKKAVDLGICGAVVFSGAIAGSVNAACSSTAPTSGASVVCSGTGVGPVAALTGLDRGQYHHRLDRGRRAHACGFAGIVQRRGGEHDHQ</sequence>
<keyword evidence="1" id="KW-0732">Signal</keyword>
<reference evidence="2 3" key="1">
    <citation type="submission" date="2017-03" db="EMBL/GenBank/DDBJ databases">
        <title>Genome analysis of strain PAMC 26577.</title>
        <authorList>
            <person name="Oh H.-M."/>
            <person name="Yang J.-A."/>
        </authorList>
    </citation>
    <scope>NUCLEOTIDE SEQUENCE [LARGE SCALE GENOMIC DNA]</scope>
    <source>
        <strain evidence="2 3">PAMC 26577</strain>
    </source>
</reference>
<evidence type="ECO:0000313" key="3">
    <source>
        <dbReference type="Proteomes" id="UP000195221"/>
    </source>
</evidence>
<dbReference type="EMBL" id="NBTZ01000034">
    <property type="protein sequence ID" value="OTP76631.1"/>
    <property type="molecule type" value="Genomic_DNA"/>
</dbReference>
<gene>
    <name evidence="2" type="ORF">PAMC26577_10270</name>
</gene>
<organism evidence="2 3">
    <name type="scientific">Caballeronia sordidicola</name>
    <name type="common">Burkholderia sordidicola</name>
    <dbReference type="NCBI Taxonomy" id="196367"/>
    <lineage>
        <taxon>Bacteria</taxon>
        <taxon>Pseudomonadati</taxon>
        <taxon>Pseudomonadota</taxon>
        <taxon>Betaproteobacteria</taxon>
        <taxon>Burkholderiales</taxon>
        <taxon>Burkholderiaceae</taxon>
        <taxon>Caballeronia</taxon>
    </lineage>
</organism>
<dbReference type="Proteomes" id="UP000195221">
    <property type="component" value="Unassembled WGS sequence"/>
</dbReference>
<name>A0A242MYX7_CABSO</name>
<evidence type="ECO:0000313" key="2">
    <source>
        <dbReference type="EMBL" id="OTP76631.1"/>
    </source>
</evidence>
<evidence type="ECO:0008006" key="4">
    <source>
        <dbReference type="Google" id="ProtNLM"/>
    </source>
</evidence>
<evidence type="ECO:0000256" key="1">
    <source>
        <dbReference type="SAM" id="SignalP"/>
    </source>
</evidence>
<protein>
    <recommendedName>
        <fullName evidence="4">Lipoprotein</fullName>
    </recommendedName>
</protein>
<accession>A0A242MYX7</accession>